<comment type="caution">
    <text evidence="8">The sequence shown here is derived from an EMBL/GenBank/DDBJ whole genome shotgun (WGS) entry which is preliminary data.</text>
</comment>
<feature type="domain" description="RagB/SusD" evidence="6">
    <location>
        <begin position="349"/>
        <end position="636"/>
    </location>
</feature>
<dbReference type="Gene3D" id="1.25.40.390">
    <property type="match status" value="1"/>
</dbReference>
<dbReference type="Pfam" id="PF07980">
    <property type="entry name" value="SusD_RagB"/>
    <property type="match status" value="1"/>
</dbReference>
<evidence type="ECO:0000313" key="9">
    <source>
        <dbReference type="Proteomes" id="UP001247620"/>
    </source>
</evidence>
<name>A0ABU1TEH2_9SPHI</name>
<evidence type="ECO:0000313" key="8">
    <source>
        <dbReference type="EMBL" id="MDR6943748.1"/>
    </source>
</evidence>
<keyword evidence="3" id="KW-0732">Signal</keyword>
<accession>A0ABU1TEH2</accession>
<dbReference type="Proteomes" id="UP001247620">
    <property type="component" value="Unassembled WGS sequence"/>
</dbReference>
<sequence>MKTLYKYICLASLLLVGNSCKKYLDVVPPDVGTLDYAFRNRNEAENYLFACYNAIQNLNDLNRSPGFTMSSELVFPLNLPSNPINVTGFTLITGTQNAGNPGLDYWDGSGNGIAMYQAIRKCNTMLENINKPTDLSAADKTRWIAETKFLKAYYHYYLFRLYGPIPIVDQNLPVEASPDQVRVKRQSVDEVVNYIVGLLDQAIPDLPASIQNPAKELGRVTRPAAMAIKAEVLMTAASPLFNGNPDYAGFKDKSGTLLFSAYDATKWQKAATACKEAITQCESVGLKLNNTFIPAPNVTNLTSQLTQELVFQTSLTQRWDINSELIWALDAIWHGQEYCIPRMTQLANQNDNDNPAYYAVPISTTELFYSNNGVPIEEDKNFDYTNRNQLQVGDAANSSYIEPGYTTIKAHFNRESRFYASIGFDGGAWFGNGILDGSHMHYVEARGQASLAGPKTLQKTNITGYWPKKIANYLTTFDNGFSWTDFSMPVMRMSGLYLLYAEALNEVNGPTAEAFSYIDRVRARAGLSGVQNSWSQYSKNPSKPNTKDGLREIIHQERRIELCFEGQSGWDLRRWKEMQSVLSAPLKGWSIYEDQAINYYRAKNVEIPVFATRDYLWPISTNSLVVNSNLVQNPAW</sequence>
<evidence type="ECO:0000259" key="6">
    <source>
        <dbReference type="Pfam" id="PF07980"/>
    </source>
</evidence>
<evidence type="ECO:0000259" key="7">
    <source>
        <dbReference type="Pfam" id="PF14322"/>
    </source>
</evidence>
<organism evidence="8 9">
    <name type="scientific">Mucilaginibacter pocheonensis</name>
    <dbReference type="NCBI Taxonomy" id="398050"/>
    <lineage>
        <taxon>Bacteria</taxon>
        <taxon>Pseudomonadati</taxon>
        <taxon>Bacteroidota</taxon>
        <taxon>Sphingobacteriia</taxon>
        <taxon>Sphingobacteriales</taxon>
        <taxon>Sphingobacteriaceae</taxon>
        <taxon>Mucilaginibacter</taxon>
    </lineage>
</organism>
<comment type="similarity">
    <text evidence="2">Belongs to the SusD family.</text>
</comment>
<keyword evidence="9" id="KW-1185">Reference proteome</keyword>
<evidence type="ECO:0000256" key="3">
    <source>
        <dbReference type="ARBA" id="ARBA00022729"/>
    </source>
</evidence>
<dbReference type="RefSeq" id="WP_310098561.1">
    <property type="nucleotide sequence ID" value="NZ_JAVDUU010000003.1"/>
</dbReference>
<proteinExistence type="inferred from homology"/>
<dbReference type="SUPFAM" id="SSF48452">
    <property type="entry name" value="TPR-like"/>
    <property type="match status" value="1"/>
</dbReference>
<evidence type="ECO:0000256" key="5">
    <source>
        <dbReference type="ARBA" id="ARBA00023237"/>
    </source>
</evidence>
<gene>
    <name evidence="8" type="ORF">J2W55_003601</name>
</gene>
<dbReference type="InterPro" id="IPR033985">
    <property type="entry name" value="SusD-like_N"/>
</dbReference>
<keyword evidence="4" id="KW-0472">Membrane</keyword>
<comment type="subcellular location">
    <subcellularLocation>
        <location evidence="1">Cell outer membrane</location>
    </subcellularLocation>
</comment>
<dbReference type="Pfam" id="PF14322">
    <property type="entry name" value="SusD-like_3"/>
    <property type="match status" value="1"/>
</dbReference>
<evidence type="ECO:0000256" key="2">
    <source>
        <dbReference type="ARBA" id="ARBA00006275"/>
    </source>
</evidence>
<dbReference type="InterPro" id="IPR012944">
    <property type="entry name" value="SusD_RagB_dom"/>
</dbReference>
<protein>
    <recommendedName>
        <fullName evidence="10">Starch-binding associating with outer membrane</fullName>
    </recommendedName>
</protein>
<evidence type="ECO:0008006" key="10">
    <source>
        <dbReference type="Google" id="ProtNLM"/>
    </source>
</evidence>
<reference evidence="8 9" key="1">
    <citation type="submission" date="2023-07" db="EMBL/GenBank/DDBJ databases">
        <title>Sorghum-associated microbial communities from plants grown in Nebraska, USA.</title>
        <authorList>
            <person name="Schachtman D."/>
        </authorList>
    </citation>
    <scope>NUCLEOTIDE SEQUENCE [LARGE SCALE GENOMIC DNA]</scope>
    <source>
        <strain evidence="8 9">3262</strain>
    </source>
</reference>
<feature type="domain" description="SusD-like N-terminal" evidence="7">
    <location>
        <begin position="114"/>
        <end position="231"/>
    </location>
</feature>
<dbReference type="EMBL" id="JAVDUU010000003">
    <property type="protein sequence ID" value="MDR6943748.1"/>
    <property type="molecule type" value="Genomic_DNA"/>
</dbReference>
<keyword evidence="5" id="KW-0998">Cell outer membrane</keyword>
<dbReference type="InterPro" id="IPR011990">
    <property type="entry name" value="TPR-like_helical_dom_sf"/>
</dbReference>
<evidence type="ECO:0000256" key="1">
    <source>
        <dbReference type="ARBA" id="ARBA00004442"/>
    </source>
</evidence>
<evidence type="ECO:0000256" key="4">
    <source>
        <dbReference type="ARBA" id="ARBA00023136"/>
    </source>
</evidence>